<comment type="caution">
    <text evidence="1">The sequence shown here is derived from an EMBL/GenBank/DDBJ whole genome shotgun (WGS) entry which is preliminary data.</text>
</comment>
<evidence type="ECO:0000313" key="1">
    <source>
        <dbReference type="EMBL" id="MQW40281.1"/>
    </source>
</evidence>
<evidence type="ECO:0000313" key="2">
    <source>
        <dbReference type="Proteomes" id="UP000439550"/>
    </source>
</evidence>
<dbReference type="Proteomes" id="UP000439550">
    <property type="component" value="Unassembled WGS sequence"/>
</dbReference>
<protein>
    <submittedName>
        <fullName evidence="1">Uncharacterized protein</fullName>
    </submittedName>
</protein>
<accession>A0A7X2D191</accession>
<keyword evidence="2" id="KW-1185">Reference proteome</keyword>
<reference evidence="1 2" key="1">
    <citation type="submission" date="2019-10" db="EMBL/GenBank/DDBJ databases">
        <authorList>
            <person name="Dong K."/>
        </authorList>
    </citation>
    <scope>NUCLEOTIDE SEQUENCE [LARGE SCALE GENOMIC DNA]</scope>
    <source>
        <strain evidence="1 2">DSM 28960</strain>
    </source>
</reference>
<dbReference type="AlphaFoldDB" id="A0A7X2D191"/>
<dbReference type="RefSeq" id="WP_153496945.1">
    <property type="nucleotide sequence ID" value="NZ_CBCRWP010000017.1"/>
</dbReference>
<sequence length="62" mass="7445">MAKEKKESQFTTVRYWSQDGSVCMNEEEFAEFKSRTVWPNGVDEMLIKIHYDRVMKKMANEH</sequence>
<gene>
    <name evidence="1" type="ORF">GHI93_10125</name>
</gene>
<proteinExistence type="predicted"/>
<dbReference type="EMBL" id="WITJ01000015">
    <property type="protein sequence ID" value="MQW40281.1"/>
    <property type="molecule type" value="Genomic_DNA"/>
</dbReference>
<organism evidence="1 2">
    <name type="scientific">Lactococcus hircilactis</name>
    <dbReference type="NCBI Taxonomy" id="1494462"/>
    <lineage>
        <taxon>Bacteria</taxon>
        <taxon>Bacillati</taxon>
        <taxon>Bacillota</taxon>
        <taxon>Bacilli</taxon>
        <taxon>Lactobacillales</taxon>
        <taxon>Streptococcaceae</taxon>
        <taxon>Lactococcus</taxon>
    </lineage>
</organism>
<name>A0A7X2D191_9LACT</name>